<proteinExistence type="predicted"/>
<dbReference type="EMBL" id="JBHUMQ010000003">
    <property type="protein sequence ID" value="MFD2692543.1"/>
    <property type="molecule type" value="Genomic_DNA"/>
</dbReference>
<organism evidence="1 2">
    <name type="scientific">Sporolactobacillus shoreicorticis</name>
    <dbReference type="NCBI Taxonomy" id="1923877"/>
    <lineage>
        <taxon>Bacteria</taxon>
        <taxon>Bacillati</taxon>
        <taxon>Bacillota</taxon>
        <taxon>Bacilli</taxon>
        <taxon>Bacillales</taxon>
        <taxon>Sporolactobacillaceae</taxon>
        <taxon>Sporolactobacillus</taxon>
    </lineage>
</organism>
<dbReference type="RefSeq" id="WP_381530792.1">
    <property type="nucleotide sequence ID" value="NZ_JBHUMQ010000003.1"/>
</dbReference>
<name>A0ABW5RZM6_9BACL</name>
<comment type="caution">
    <text evidence="1">The sequence shown here is derived from an EMBL/GenBank/DDBJ whole genome shotgun (WGS) entry which is preliminary data.</text>
</comment>
<evidence type="ECO:0000313" key="2">
    <source>
        <dbReference type="Proteomes" id="UP001597399"/>
    </source>
</evidence>
<sequence length="48" mass="5392">MSFIVQVVNLIVIEKTEHGEVLIVIFDKRGGKAKVTETVAHRSIKRDS</sequence>
<keyword evidence="2" id="KW-1185">Reference proteome</keyword>
<gene>
    <name evidence="1" type="ORF">ACFSUE_02635</name>
</gene>
<protein>
    <submittedName>
        <fullName evidence="1">Uncharacterized protein</fullName>
    </submittedName>
</protein>
<dbReference type="Proteomes" id="UP001597399">
    <property type="component" value="Unassembled WGS sequence"/>
</dbReference>
<accession>A0ABW5RZM6</accession>
<evidence type="ECO:0000313" key="1">
    <source>
        <dbReference type="EMBL" id="MFD2692543.1"/>
    </source>
</evidence>
<reference evidence="2" key="1">
    <citation type="journal article" date="2019" name="Int. J. Syst. Evol. Microbiol.">
        <title>The Global Catalogue of Microorganisms (GCM) 10K type strain sequencing project: providing services to taxonomists for standard genome sequencing and annotation.</title>
        <authorList>
            <consortium name="The Broad Institute Genomics Platform"/>
            <consortium name="The Broad Institute Genome Sequencing Center for Infectious Disease"/>
            <person name="Wu L."/>
            <person name="Ma J."/>
        </authorList>
    </citation>
    <scope>NUCLEOTIDE SEQUENCE [LARGE SCALE GENOMIC DNA]</scope>
    <source>
        <strain evidence="2">TISTR 2466</strain>
    </source>
</reference>